<proteinExistence type="predicted"/>
<reference evidence="1" key="2">
    <citation type="submission" date="2025-08" db="UniProtKB">
        <authorList>
            <consortium name="Ensembl"/>
        </authorList>
    </citation>
    <scope>IDENTIFICATION</scope>
    <source>
        <strain evidence="1">Thorbecke</strain>
    </source>
</reference>
<name>A0A5F9D8U0_RABIT</name>
<dbReference type="Bgee" id="ENSOCUG00000037440">
    <property type="expression patterns" value="Expressed in uterus"/>
</dbReference>
<dbReference type="EMBL" id="AAGW02031844">
    <property type="status" value="NOT_ANNOTATED_CDS"/>
    <property type="molecule type" value="Genomic_DNA"/>
</dbReference>
<organism evidence="1 2">
    <name type="scientific">Oryctolagus cuniculus</name>
    <name type="common">Rabbit</name>
    <dbReference type="NCBI Taxonomy" id="9986"/>
    <lineage>
        <taxon>Eukaryota</taxon>
        <taxon>Metazoa</taxon>
        <taxon>Chordata</taxon>
        <taxon>Craniata</taxon>
        <taxon>Vertebrata</taxon>
        <taxon>Euteleostomi</taxon>
        <taxon>Mammalia</taxon>
        <taxon>Eutheria</taxon>
        <taxon>Euarchontoglires</taxon>
        <taxon>Glires</taxon>
        <taxon>Lagomorpha</taxon>
        <taxon>Leporidae</taxon>
        <taxon>Oryctolagus</taxon>
    </lineage>
</organism>
<dbReference type="InParanoid" id="A0A5F9D8U0"/>
<reference evidence="1" key="3">
    <citation type="submission" date="2025-09" db="UniProtKB">
        <authorList>
            <consortium name="Ensembl"/>
        </authorList>
    </citation>
    <scope>IDENTIFICATION</scope>
    <source>
        <strain evidence="1">Thorbecke</strain>
    </source>
</reference>
<keyword evidence="2" id="KW-1185">Reference proteome</keyword>
<evidence type="ECO:0000313" key="1">
    <source>
        <dbReference type="Ensembl" id="ENSOCUP00000042253.1"/>
    </source>
</evidence>
<reference evidence="1 2" key="1">
    <citation type="journal article" date="2011" name="Nature">
        <title>A high-resolution map of human evolutionary constraint using 29 mammals.</title>
        <authorList>
            <person name="Lindblad-Toh K."/>
            <person name="Garber M."/>
            <person name="Zuk O."/>
            <person name="Lin M.F."/>
            <person name="Parker B.J."/>
            <person name="Washietl S."/>
            <person name="Kheradpour P."/>
            <person name="Ernst J."/>
            <person name="Jordan G."/>
            <person name="Mauceli E."/>
            <person name="Ward L.D."/>
            <person name="Lowe C.B."/>
            <person name="Holloway A.K."/>
            <person name="Clamp M."/>
            <person name="Gnerre S."/>
            <person name="Alfoldi J."/>
            <person name="Beal K."/>
            <person name="Chang J."/>
            <person name="Clawson H."/>
            <person name="Cuff J."/>
            <person name="Di Palma F."/>
            <person name="Fitzgerald S."/>
            <person name="Flicek P."/>
            <person name="Guttman M."/>
            <person name="Hubisz M.J."/>
            <person name="Jaffe D.B."/>
            <person name="Jungreis I."/>
            <person name="Kent W.J."/>
            <person name="Kostka D."/>
            <person name="Lara M."/>
            <person name="Martins A.L."/>
            <person name="Massingham T."/>
            <person name="Moltke I."/>
            <person name="Raney B.J."/>
            <person name="Rasmussen M.D."/>
            <person name="Robinson J."/>
            <person name="Stark A."/>
            <person name="Vilella A.J."/>
            <person name="Wen J."/>
            <person name="Xie X."/>
            <person name="Zody M.C."/>
            <person name="Baldwin J."/>
            <person name="Bloom T."/>
            <person name="Chin C.W."/>
            <person name="Heiman D."/>
            <person name="Nicol R."/>
            <person name="Nusbaum C."/>
            <person name="Young S."/>
            <person name="Wilkinson J."/>
            <person name="Worley K.C."/>
            <person name="Kovar C.L."/>
            <person name="Muzny D.M."/>
            <person name="Gibbs R.A."/>
            <person name="Cree A."/>
            <person name="Dihn H.H."/>
            <person name="Fowler G."/>
            <person name="Jhangiani S."/>
            <person name="Joshi V."/>
            <person name="Lee S."/>
            <person name="Lewis L.R."/>
            <person name="Nazareth L.V."/>
            <person name="Okwuonu G."/>
            <person name="Santibanez J."/>
            <person name="Warren W.C."/>
            <person name="Mardis E.R."/>
            <person name="Weinstock G.M."/>
            <person name="Wilson R.K."/>
            <person name="Delehaunty K."/>
            <person name="Dooling D."/>
            <person name="Fronik C."/>
            <person name="Fulton L."/>
            <person name="Fulton B."/>
            <person name="Graves T."/>
            <person name="Minx P."/>
            <person name="Sodergren E."/>
            <person name="Birney E."/>
            <person name="Margulies E.H."/>
            <person name="Herrero J."/>
            <person name="Green E.D."/>
            <person name="Haussler D."/>
            <person name="Siepel A."/>
            <person name="Goldman N."/>
            <person name="Pollard K.S."/>
            <person name="Pedersen J.S."/>
            <person name="Lander E.S."/>
            <person name="Kellis M."/>
        </authorList>
    </citation>
    <scope>NUCLEOTIDE SEQUENCE [LARGE SCALE GENOMIC DNA]</scope>
    <source>
        <strain evidence="1 2">Thorbecke inbred</strain>
    </source>
</reference>
<dbReference type="Proteomes" id="UP000001811">
    <property type="component" value="Chromosome 9"/>
</dbReference>
<evidence type="ECO:0000313" key="2">
    <source>
        <dbReference type="Proteomes" id="UP000001811"/>
    </source>
</evidence>
<sequence length="78" mass="8747">GTQLPEPSQFSSQGSPAWSGLLVSVKQCKRQTYFISSCFSIYSFKKPNQPLSHMELISLSIVASSCIYFVTNDRISFF</sequence>
<dbReference type="Ensembl" id="ENSOCUT00000060408.1">
    <property type="protein sequence ID" value="ENSOCUP00000042253.1"/>
    <property type="gene ID" value="ENSOCUG00000037440.1"/>
</dbReference>
<accession>A0A5F9D8U0</accession>
<dbReference type="AlphaFoldDB" id="A0A5F9D8U0"/>
<protein>
    <submittedName>
        <fullName evidence="1">Uncharacterized protein</fullName>
    </submittedName>
</protein>